<proteinExistence type="predicted"/>
<feature type="region of interest" description="Disordered" evidence="1">
    <location>
        <begin position="26"/>
        <end position="51"/>
    </location>
</feature>
<dbReference type="AlphaFoldDB" id="A0AAW2SRH6"/>
<evidence type="ECO:0000256" key="1">
    <source>
        <dbReference type="SAM" id="MobiDB-lite"/>
    </source>
</evidence>
<name>A0AAW2SRH6_9LAMI</name>
<gene>
    <name evidence="2" type="ORF">Slati_4482700</name>
</gene>
<feature type="compositionally biased region" description="Low complexity" evidence="1">
    <location>
        <begin position="31"/>
        <end position="51"/>
    </location>
</feature>
<dbReference type="EMBL" id="JACGWN010000016">
    <property type="protein sequence ID" value="KAL0395165.1"/>
    <property type="molecule type" value="Genomic_DNA"/>
</dbReference>
<sequence length="129" mass="14295">MANPDEVSAIERIRMHLLGELSPCEHDNGASASTSTSFTSSVSSSESDSLCSQVSTCDSGLSSIFDYFLDFQQNRLSSSPVIDLMKTKAKPSLQIEIPTAAVRKFEWIEFGVRRSRTRLRRRRSGTTEA</sequence>
<accession>A0AAW2SRH6</accession>
<protein>
    <submittedName>
        <fullName evidence="2">Uncharacterized protein</fullName>
    </submittedName>
</protein>
<evidence type="ECO:0000313" key="2">
    <source>
        <dbReference type="EMBL" id="KAL0395165.1"/>
    </source>
</evidence>
<reference evidence="2" key="2">
    <citation type="journal article" date="2024" name="Plant">
        <title>Genomic evolution and insights into agronomic trait innovations of Sesamum species.</title>
        <authorList>
            <person name="Miao H."/>
            <person name="Wang L."/>
            <person name="Qu L."/>
            <person name="Liu H."/>
            <person name="Sun Y."/>
            <person name="Le M."/>
            <person name="Wang Q."/>
            <person name="Wei S."/>
            <person name="Zheng Y."/>
            <person name="Lin W."/>
            <person name="Duan Y."/>
            <person name="Cao H."/>
            <person name="Xiong S."/>
            <person name="Wang X."/>
            <person name="Wei L."/>
            <person name="Li C."/>
            <person name="Ma Q."/>
            <person name="Ju M."/>
            <person name="Zhao R."/>
            <person name="Li G."/>
            <person name="Mu C."/>
            <person name="Tian Q."/>
            <person name="Mei H."/>
            <person name="Zhang T."/>
            <person name="Gao T."/>
            <person name="Zhang H."/>
        </authorList>
    </citation>
    <scope>NUCLEOTIDE SEQUENCE</scope>
    <source>
        <strain evidence="2">KEN1</strain>
    </source>
</reference>
<reference evidence="2" key="1">
    <citation type="submission" date="2020-06" db="EMBL/GenBank/DDBJ databases">
        <authorList>
            <person name="Li T."/>
            <person name="Hu X."/>
            <person name="Zhang T."/>
            <person name="Song X."/>
            <person name="Zhang H."/>
            <person name="Dai N."/>
            <person name="Sheng W."/>
            <person name="Hou X."/>
            <person name="Wei L."/>
        </authorList>
    </citation>
    <scope>NUCLEOTIDE SEQUENCE</scope>
    <source>
        <strain evidence="2">KEN1</strain>
        <tissue evidence="2">Leaf</tissue>
    </source>
</reference>
<organism evidence="2">
    <name type="scientific">Sesamum latifolium</name>
    <dbReference type="NCBI Taxonomy" id="2727402"/>
    <lineage>
        <taxon>Eukaryota</taxon>
        <taxon>Viridiplantae</taxon>
        <taxon>Streptophyta</taxon>
        <taxon>Embryophyta</taxon>
        <taxon>Tracheophyta</taxon>
        <taxon>Spermatophyta</taxon>
        <taxon>Magnoliopsida</taxon>
        <taxon>eudicotyledons</taxon>
        <taxon>Gunneridae</taxon>
        <taxon>Pentapetalae</taxon>
        <taxon>asterids</taxon>
        <taxon>lamiids</taxon>
        <taxon>Lamiales</taxon>
        <taxon>Pedaliaceae</taxon>
        <taxon>Sesamum</taxon>
    </lineage>
</organism>
<comment type="caution">
    <text evidence="2">The sequence shown here is derived from an EMBL/GenBank/DDBJ whole genome shotgun (WGS) entry which is preliminary data.</text>
</comment>